<sequence>MYPRSFVSLCENSVFLKADLFIKNKKLESFPSNGLLASWISKVDRKARLCRSRRANPEFYTQMAIKKNGSIPSSAPEELKAVLKAVASEWGDIINDMEEFEVVPLKGAMTNEVFQINWPTTHGDLHQKVLVRVYGEGVEVFFNRDDEIRTFECMSNHGQGPKLLGRFPDGRIEEFIHARTLSAADLRDPEISSLVAAKLRDFHYLDMPGPKDVLLWKRLRSWLGQAKKLCSPEAAKEFGLDALGDEISILEKELSQDYQEIGFCHNDLQYGNIMMDEETRAITLIDYEYASYNPVAYDLANHFCEMTANYHSETPHILDYTIYPDTEERRRFIRAYMASSGNEPSDAEVEQLLADAEKYTLANHLFWGLWGIISGHVNKIEFDYLEYARQRFKQYWFKKALVLKSPTF</sequence>
<dbReference type="EMBL" id="JBBPBM010000020">
    <property type="protein sequence ID" value="KAK8552373.1"/>
    <property type="molecule type" value="Genomic_DNA"/>
</dbReference>
<dbReference type="PANTHER" id="PTHR22603:SF93">
    <property type="entry name" value="RE24176P"/>
    <property type="match status" value="1"/>
</dbReference>
<dbReference type="Gene3D" id="3.30.200.20">
    <property type="entry name" value="Phosphorylase Kinase, domain 1"/>
    <property type="match status" value="1"/>
</dbReference>
<dbReference type="PANTHER" id="PTHR22603">
    <property type="entry name" value="CHOLINE/ETHANOALAMINE KINASE"/>
    <property type="match status" value="1"/>
</dbReference>
<reference evidence="2 3" key="1">
    <citation type="journal article" date="2024" name="G3 (Bethesda)">
        <title>Genome assembly of Hibiscus sabdariffa L. provides insights into metabolisms of medicinal natural products.</title>
        <authorList>
            <person name="Kim T."/>
        </authorList>
    </citation>
    <scope>NUCLEOTIDE SEQUENCE [LARGE SCALE GENOMIC DNA]</scope>
    <source>
        <strain evidence="2">TK-2024</strain>
        <tissue evidence="2">Old leaves</tissue>
    </source>
</reference>
<keyword evidence="3" id="KW-1185">Reference proteome</keyword>
<dbReference type="Gene3D" id="3.90.1200.10">
    <property type="match status" value="1"/>
</dbReference>
<dbReference type="SUPFAM" id="SSF56112">
    <property type="entry name" value="Protein kinase-like (PK-like)"/>
    <property type="match status" value="1"/>
</dbReference>
<dbReference type="InterPro" id="IPR011009">
    <property type="entry name" value="Kinase-like_dom_sf"/>
</dbReference>
<organism evidence="2 3">
    <name type="scientific">Hibiscus sabdariffa</name>
    <name type="common">roselle</name>
    <dbReference type="NCBI Taxonomy" id="183260"/>
    <lineage>
        <taxon>Eukaryota</taxon>
        <taxon>Viridiplantae</taxon>
        <taxon>Streptophyta</taxon>
        <taxon>Embryophyta</taxon>
        <taxon>Tracheophyta</taxon>
        <taxon>Spermatophyta</taxon>
        <taxon>Magnoliopsida</taxon>
        <taxon>eudicotyledons</taxon>
        <taxon>Gunneridae</taxon>
        <taxon>Pentapetalae</taxon>
        <taxon>rosids</taxon>
        <taxon>malvids</taxon>
        <taxon>Malvales</taxon>
        <taxon>Malvaceae</taxon>
        <taxon>Malvoideae</taxon>
        <taxon>Hibiscus</taxon>
    </lineage>
</organism>
<evidence type="ECO:0000256" key="1">
    <source>
        <dbReference type="ARBA" id="ARBA00038211"/>
    </source>
</evidence>
<accession>A0ABR2E5C1</accession>
<evidence type="ECO:0008006" key="4">
    <source>
        <dbReference type="Google" id="ProtNLM"/>
    </source>
</evidence>
<comment type="similarity">
    <text evidence="1">Belongs to the choline/ethanolamine kinase family.</text>
</comment>
<dbReference type="CDD" id="cd05157">
    <property type="entry name" value="ETNK_euk"/>
    <property type="match status" value="1"/>
</dbReference>
<protein>
    <recommendedName>
        <fullName evidence="4">Choline kinase 1</fullName>
    </recommendedName>
</protein>
<dbReference type="Pfam" id="PF01633">
    <property type="entry name" value="Choline_kinase"/>
    <property type="match status" value="1"/>
</dbReference>
<evidence type="ECO:0000313" key="2">
    <source>
        <dbReference type="EMBL" id="KAK8552373.1"/>
    </source>
</evidence>
<dbReference type="Proteomes" id="UP001472677">
    <property type="component" value="Unassembled WGS sequence"/>
</dbReference>
<gene>
    <name evidence="2" type="ORF">V6N12_040971</name>
</gene>
<name>A0ABR2E5C1_9ROSI</name>
<evidence type="ECO:0000313" key="3">
    <source>
        <dbReference type="Proteomes" id="UP001472677"/>
    </source>
</evidence>
<proteinExistence type="inferred from homology"/>
<comment type="caution">
    <text evidence="2">The sequence shown here is derived from an EMBL/GenBank/DDBJ whole genome shotgun (WGS) entry which is preliminary data.</text>
</comment>